<protein>
    <submittedName>
        <fullName evidence="12">Calcium uniporter protein 2, mitochondrial-like</fullName>
    </submittedName>
</protein>
<accession>A0AAX6H673</accession>
<organism evidence="12 14">
    <name type="scientific">Iris pallida</name>
    <name type="common">Sweet iris</name>
    <dbReference type="NCBI Taxonomy" id="29817"/>
    <lineage>
        <taxon>Eukaryota</taxon>
        <taxon>Viridiplantae</taxon>
        <taxon>Streptophyta</taxon>
        <taxon>Embryophyta</taxon>
        <taxon>Tracheophyta</taxon>
        <taxon>Spermatophyta</taxon>
        <taxon>Magnoliopsida</taxon>
        <taxon>Liliopsida</taxon>
        <taxon>Asparagales</taxon>
        <taxon>Iridaceae</taxon>
        <taxon>Iridoideae</taxon>
        <taxon>Irideae</taxon>
        <taxon>Iris</taxon>
    </lineage>
</organism>
<dbReference type="GO" id="GO:0051560">
    <property type="term" value="P:mitochondrial calcium ion homeostasis"/>
    <property type="evidence" value="ECO:0007669"/>
    <property type="project" value="InterPro"/>
</dbReference>
<dbReference type="EMBL" id="JANAVB010000194">
    <property type="protein sequence ID" value="KAJ6854317.1"/>
    <property type="molecule type" value="Genomic_DNA"/>
</dbReference>
<evidence type="ECO:0000313" key="14">
    <source>
        <dbReference type="Proteomes" id="UP001140949"/>
    </source>
</evidence>
<sequence>MAFLRGAFAHRFLNSAKAHFPLQTQSAHSSSLLRNLPSDLRIRPAFPDAVRPPNVERAEPEGPWWSRRRHGDDGREGRGLSVEELRKVLRAAEMEMTRSRLRATRRESLSYGEFLGLCNGPEIARSLEESGDVIALRNVVFLYPGQIAKAIERVLPRAGKEELPSTTMEEFAEMERRKAEIDKKAEALVKRELRFGLGFVTLQTLFFMRLTFWELSWDVMEPICFFATSSYFVASYAFFLRTSKEPSFESLFQRRFAAKQKRLMEERGFDLGRFQELRKVHSHVVL</sequence>
<name>A0AAX6H673_IRIPA</name>
<keyword evidence="9" id="KW-0472">Membrane</keyword>
<reference evidence="12" key="2">
    <citation type="submission" date="2023-04" db="EMBL/GenBank/DDBJ databases">
        <authorList>
            <person name="Bruccoleri R.E."/>
            <person name="Oakeley E.J."/>
            <person name="Faust A.-M."/>
            <person name="Dessus-Babus S."/>
            <person name="Altorfer M."/>
            <person name="Burckhardt D."/>
            <person name="Oertli M."/>
            <person name="Naumann U."/>
            <person name="Petersen F."/>
            <person name="Wong J."/>
        </authorList>
    </citation>
    <scope>NUCLEOTIDE SEQUENCE</scope>
    <source>
        <strain evidence="12">GSM-AAB239-AS_SAM_17_03QT</strain>
        <tissue evidence="12">Leaf</tissue>
    </source>
</reference>
<keyword evidence="6" id="KW-0106">Calcium</keyword>
<comment type="subcellular location">
    <subcellularLocation>
        <location evidence="1">Membrane</location>
        <topology evidence="1">Multi-pass membrane protein</topology>
    </subcellularLocation>
</comment>
<dbReference type="GO" id="GO:1990246">
    <property type="term" value="C:uniplex complex"/>
    <property type="evidence" value="ECO:0007669"/>
    <property type="project" value="TreeGrafter"/>
</dbReference>
<keyword evidence="4" id="KW-0109">Calcium transport</keyword>
<keyword evidence="7" id="KW-1133">Transmembrane helix</keyword>
<reference evidence="12" key="1">
    <citation type="journal article" date="2023" name="GigaByte">
        <title>Genome assembly of the bearded iris, Iris pallida Lam.</title>
        <authorList>
            <person name="Bruccoleri R.E."/>
            <person name="Oakeley E.J."/>
            <person name="Faust A.M.E."/>
            <person name="Altorfer M."/>
            <person name="Dessus-Babus S."/>
            <person name="Burckhardt D."/>
            <person name="Oertli M."/>
            <person name="Naumann U."/>
            <person name="Petersen F."/>
            <person name="Wong J."/>
        </authorList>
    </citation>
    <scope>NUCLEOTIDE SEQUENCE</scope>
    <source>
        <strain evidence="12">GSM-AAB239-AS_SAM_17_03QT</strain>
    </source>
</reference>
<evidence type="ECO:0000256" key="2">
    <source>
        <dbReference type="ARBA" id="ARBA00005653"/>
    </source>
</evidence>
<dbReference type="Pfam" id="PF04678">
    <property type="entry name" value="MCU"/>
    <property type="match status" value="1"/>
</dbReference>
<dbReference type="GO" id="GO:0036444">
    <property type="term" value="P:calcium import into the mitochondrion"/>
    <property type="evidence" value="ECO:0007669"/>
    <property type="project" value="TreeGrafter"/>
</dbReference>
<evidence type="ECO:0000256" key="4">
    <source>
        <dbReference type="ARBA" id="ARBA00022568"/>
    </source>
</evidence>
<evidence type="ECO:0000256" key="10">
    <source>
        <dbReference type="SAM" id="MobiDB-lite"/>
    </source>
</evidence>
<evidence type="ECO:0000256" key="7">
    <source>
        <dbReference type="ARBA" id="ARBA00022989"/>
    </source>
</evidence>
<keyword evidence="14" id="KW-1185">Reference proteome</keyword>
<evidence type="ECO:0000313" key="13">
    <source>
        <dbReference type="EMBL" id="KAJ6854317.1"/>
    </source>
</evidence>
<dbReference type="GO" id="GO:0005262">
    <property type="term" value="F:calcium channel activity"/>
    <property type="evidence" value="ECO:0007669"/>
    <property type="project" value="TreeGrafter"/>
</dbReference>
<dbReference type="InterPro" id="IPR039055">
    <property type="entry name" value="MCU_fam"/>
</dbReference>
<dbReference type="PANTHER" id="PTHR13462:SF31">
    <property type="entry name" value="CALCIUM UNIPORTER PROTEIN 1, MITOCHONDRIAL"/>
    <property type="match status" value="1"/>
</dbReference>
<feature type="region of interest" description="Disordered" evidence="10">
    <location>
        <begin position="51"/>
        <end position="78"/>
    </location>
</feature>
<dbReference type="EMBL" id="JANAVB010012200">
    <property type="protein sequence ID" value="KAJ6836292.1"/>
    <property type="molecule type" value="Genomic_DNA"/>
</dbReference>
<evidence type="ECO:0000259" key="11">
    <source>
        <dbReference type="Pfam" id="PF04678"/>
    </source>
</evidence>
<evidence type="ECO:0000256" key="1">
    <source>
        <dbReference type="ARBA" id="ARBA00004141"/>
    </source>
</evidence>
<dbReference type="GO" id="GO:0015292">
    <property type="term" value="F:uniporter activity"/>
    <property type="evidence" value="ECO:0007669"/>
    <property type="project" value="TreeGrafter"/>
</dbReference>
<comment type="caution">
    <text evidence="12">The sequence shown here is derived from an EMBL/GenBank/DDBJ whole genome shotgun (WGS) entry which is preliminary data.</text>
</comment>
<feature type="domain" description="Calcium uniporter protein C-terminal" evidence="11">
    <location>
        <begin position="120"/>
        <end position="277"/>
    </location>
</feature>
<comment type="similarity">
    <text evidence="2">Belongs to the MCU (TC 1.A.77) family.</text>
</comment>
<dbReference type="Proteomes" id="UP001140949">
    <property type="component" value="Unassembled WGS sequence"/>
</dbReference>
<evidence type="ECO:0000256" key="9">
    <source>
        <dbReference type="ARBA" id="ARBA00023136"/>
    </source>
</evidence>
<dbReference type="InterPro" id="IPR006769">
    <property type="entry name" value="MCU_C"/>
</dbReference>
<evidence type="ECO:0000256" key="5">
    <source>
        <dbReference type="ARBA" id="ARBA00022692"/>
    </source>
</evidence>
<keyword evidence="5" id="KW-0812">Transmembrane</keyword>
<evidence type="ECO:0000256" key="3">
    <source>
        <dbReference type="ARBA" id="ARBA00022448"/>
    </source>
</evidence>
<gene>
    <name evidence="13" type="ORF">M6B38_102430</name>
    <name evidence="12" type="ORF">M6B38_327345</name>
</gene>
<dbReference type="PANTHER" id="PTHR13462">
    <property type="entry name" value="CALCIUM UNIPORTER PROTEIN, MITOCHONDRIAL"/>
    <property type="match status" value="1"/>
</dbReference>
<proteinExistence type="inferred from homology"/>
<keyword evidence="3" id="KW-0813">Transport</keyword>
<dbReference type="AlphaFoldDB" id="A0AAX6H673"/>
<evidence type="ECO:0000256" key="8">
    <source>
        <dbReference type="ARBA" id="ARBA00023065"/>
    </source>
</evidence>
<evidence type="ECO:0000256" key="6">
    <source>
        <dbReference type="ARBA" id="ARBA00022837"/>
    </source>
</evidence>
<keyword evidence="8" id="KW-0406">Ion transport</keyword>
<evidence type="ECO:0000313" key="12">
    <source>
        <dbReference type="EMBL" id="KAJ6836292.1"/>
    </source>
</evidence>